<dbReference type="VEuPathDB" id="FungiDB:JI435_420080"/>
<proteinExistence type="predicted"/>
<organism evidence="1 2">
    <name type="scientific">Phaeosphaeria nodorum (strain SN15 / ATCC MYA-4574 / FGSC 10173)</name>
    <name type="common">Glume blotch fungus</name>
    <name type="synonym">Parastagonospora nodorum</name>
    <dbReference type="NCBI Taxonomy" id="321614"/>
    <lineage>
        <taxon>Eukaryota</taxon>
        <taxon>Fungi</taxon>
        <taxon>Dikarya</taxon>
        <taxon>Ascomycota</taxon>
        <taxon>Pezizomycotina</taxon>
        <taxon>Dothideomycetes</taxon>
        <taxon>Pleosporomycetidae</taxon>
        <taxon>Pleosporales</taxon>
        <taxon>Pleosporineae</taxon>
        <taxon>Phaeosphaeriaceae</taxon>
        <taxon>Parastagonospora</taxon>
    </lineage>
</organism>
<evidence type="ECO:0000313" key="1">
    <source>
        <dbReference type="EMBL" id="QRD03674.1"/>
    </source>
</evidence>
<gene>
    <name evidence="1" type="ORF">JI435_420080</name>
</gene>
<protein>
    <submittedName>
        <fullName evidence="1">Uncharacterized protein</fullName>
    </submittedName>
</protein>
<accession>A0A7U2FEA9</accession>
<feature type="non-terminal residue" evidence="1">
    <location>
        <position position="1"/>
    </location>
</feature>
<name>A0A7U2FEA9_PHANO</name>
<reference evidence="2" key="1">
    <citation type="journal article" date="2021" name="BMC Genomics">
        <title>Chromosome-level genome assembly and manually-curated proteome of model necrotroph Parastagonospora nodorum Sn15 reveals a genome-wide trove of candidate effector homologs, and redundancy of virulence-related functions within an accessory chromosome.</title>
        <authorList>
            <person name="Bertazzoni S."/>
            <person name="Jones D.A.B."/>
            <person name="Phan H.T."/>
            <person name="Tan K.-C."/>
            <person name="Hane J.K."/>
        </authorList>
    </citation>
    <scope>NUCLEOTIDE SEQUENCE [LARGE SCALE GENOMIC DNA]</scope>
    <source>
        <strain evidence="2">SN15 / ATCC MYA-4574 / FGSC 10173)</strain>
    </source>
</reference>
<dbReference type="AlphaFoldDB" id="A0A7U2FEA9"/>
<dbReference type="EMBL" id="CP069037">
    <property type="protein sequence ID" value="QRD03674.1"/>
    <property type="molecule type" value="Genomic_DNA"/>
</dbReference>
<dbReference type="Proteomes" id="UP000663193">
    <property type="component" value="Chromosome 15"/>
</dbReference>
<keyword evidence="2" id="KW-1185">Reference proteome</keyword>
<evidence type="ECO:0000313" key="2">
    <source>
        <dbReference type="Proteomes" id="UP000663193"/>
    </source>
</evidence>
<sequence length="89" mass="10010">RLRVHHSTSISLMFRVADAASALLDFCQSLLELVTLRDVSRLPGNHAYGLCQSQTSPRRSRGPDSLWSDLRYAYPNRAAPTYDKTSSRT</sequence>